<evidence type="ECO:0000256" key="1">
    <source>
        <dbReference type="ARBA" id="ARBA00000385"/>
    </source>
</evidence>
<dbReference type="PROSITE" id="PS50890">
    <property type="entry name" value="PUA"/>
    <property type="match status" value="1"/>
</dbReference>
<dbReference type="Pfam" id="PF16198">
    <property type="entry name" value="TruB_C_2"/>
    <property type="match status" value="1"/>
</dbReference>
<dbReference type="NCBIfam" id="TIGR00431">
    <property type="entry name" value="TruB"/>
    <property type="match status" value="1"/>
</dbReference>
<feature type="active site" description="Nucleophile" evidence="5">
    <location>
        <position position="48"/>
    </location>
</feature>
<dbReference type="SUPFAM" id="SSF88697">
    <property type="entry name" value="PUA domain-like"/>
    <property type="match status" value="1"/>
</dbReference>
<dbReference type="InterPro" id="IPR032819">
    <property type="entry name" value="TruB_C"/>
</dbReference>
<dbReference type="AlphaFoldDB" id="A0AAV3TZI9"/>
<evidence type="ECO:0000256" key="2">
    <source>
        <dbReference type="ARBA" id="ARBA00005642"/>
    </source>
</evidence>
<evidence type="ECO:0000256" key="5">
    <source>
        <dbReference type="HAMAP-Rule" id="MF_01080"/>
    </source>
</evidence>
<dbReference type="EC" id="5.4.99.25" evidence="5"/>
<dbReference type="Pfam" id="PF01509">
    <property type="entry name" value="TruB_N"/>
    <property type="match status" value="1"/>
</dbReference>
<accession>A0AAV3TZI9</accession>
<dbReference type="GO" id="GO:1990481">
    <property type="term" value="P:mRNA pseudouridine synthesis"/>
    <property type="evidence" value="ECO:0007669"/>
    <property type="project" value="TreeGrafter"/>
</dbReference>
<dbReference type="HAMAP" id="MF_01080">
    <property type="entry name" value="TruB_bact"/>
    <property type="match status" value="1"/>
</dbReference>
<evidence type="ECO:0000259" key="6">
    <source>
        <dbReference type="Pfam" id="PF01509"/>
    </source>
</evidence>
<dbReference type="InterPro" id="IPR015947">
    <property type="entry name" value="PUA-like_sf"/>
</dbReference>
<dbReference type="InterPro" id="IPR036974">
    <property type="entry name" value="PUA_sf"/>
</dbReference>
<dbReference type="SUPFAM" id="SSF55120">
    <property type="entry name" value="Pseudouridine synthase"/>
    <property type="match status" value="1"/>
</dbReference>
<dbReference type="PANTHER" id="PTHR13767">
    <property type="entry name" value="TRNA-PSEUDOURIDINE SYNTHASE"/>
    <property type="match status" value="1"/>
</dbReference>
<reference evidence="10" key="1">
    <citation type="journal article" date="2019" name="Int. J. Syst. Evol. Microbiol.">
        <title>The Global Catalogue of Microorganisms (GCM) 10K type strain sequencing project: providing services to taxonomists for standard genome sequencing and annotation.</title>
        <authorList>
            <consortium name="The Broad Institute Genomics Platform"/>
            <consortium name="The Broad Institute Genome Sequencing Center for Infectious Disease"/>
            <person name="Wu L."/>
            <person name="Ma J."/>
        </authorList>
    </citation>
    <scope>NUCLEOTIDE SEQUENCE [LARGE SCALE GENOMIC DNA]</scope>
    <source>
        <strain evidence="10">JCM 19134</strain>
    </source>
</reference>
<dbReference type="CDD" id="cd21152">
    <property type="entry name" value="PUA_TruB_bacterial"/>
    <property type="match status" value="1"/>
</dbReference>
<gene>
    <name evidence="5 9" type="primary">truB</name>
    <name evidence="9" type="ORF">GCM10025791_10680</name>
</gene>
<evidence type="ECO:0000256" key="4">
    <source>
        <dbReference type="ARBA" id="ARBA00023235"/>
    </source>
</evidence>
<dbReference type="Proteomes" id="UP001409585">
    <property type="component" value="Unassembled WGS sequence"/>
</dbReference>
<dbReference type="PANTHER" id="PTHR13767:SF2">
    <property type="entry name" value="PSEUDOURIDYLATE SYNTHASE TRUB1"/>
    <property type="match status" value="1"/>
</dbReference>
<dbReference type="InterPro" id="IPR014780">
    <property type="entry name" value="tRNA_psdUridine_synth_TruB"/>
</dbReference>
<dbReference type="RefSeq" id="WP_345418200.1">
    <property type="nucleotide sequence ID" value="NZ_AP031496.1"/>
</dbReference>
<name>A0AAV3TZI9_9ALTE</name>
<dbReference type="EMBL" id="BAABLX010000007">
    <property type="protein sequence ID" value="GAA4935227.1"/>
    <property type="molecule type" value="Genomic_DNA"/>
</dbReference>
<keyword evidence="4 5" id="KW-0413">Isomerase</keyword>
<dbReference type="Pfam" id="PF09157">
    <property type="entry name" value="TruB-C_2"/>
    <property type="match status" value="1"/>
</dbReference>
<dbReference type="CDD" id="cd02573">
    <property type="entry name" value="PseudoU_synth_EcTruB"/>
    <property type="match status" value="1"/>
</dbReference>
<evidence type="ECO:0000259" key="7">
    <source>
        <dbReference type="Pfam" id="PF09157"/>
    </source>
</evidence>
<feature type="domain" description="Pseudouridine synthase II N-terminal" evidence="6">
    <location>
        <begin position="33"/>
        <end position="184"/>
    </location>
</feature>
<evidence type="ECO:0000313" key="10">
    <source>
        <dbReference type="Proteomes" id="UP001409585"/>
    </source>
</evidence>
<sequence length="315" mass="34048">MVNKKKPRRPVHGVLILDKPLGLSSNQALQAAKRCFNAAKAGHTGALDPLASGVLPLCFGEATKFSQYLLDSDKRYLATFRLGLETASGDLDSETVRECDASAITEAQIHAAVAKFQGDIEQVPPMFSALKHQGQPLYKLARSGVEIERKPRPVTLYLYKVLAIRLGEKPEVDVDIHCSKGTYVRSLAIDLGYELGVGGTVTALRRTQAGPYDLSQMVTLEQLQALSEQPEALDQLLASVDSPLVALPEITLPESSGYYFCLGQAVIEQKVYRFAEEGDMVRVFSEAGDFLGVGLVQAGGQIAPKRVVATGMAKN</sequence>
<evidence type="ECO:0000259" key="8">
    <source>
        <dbReference type="Pfam" id="PF16198"/>
    </source>
</evidence>
<comment type="caution">
    <text evidence="9">The sequence shown here is derived from an EMBL/GenBank/DDBJ whole genome shotgun (WGS) entry which is preliminary data.</text>
</comment>
<organism evidence="9 10">
    <name type="scientific">Halioxenophilus aromaticivorans</name>
    <dbReference type="NCBI Taxonomy" id="1306992"/>
    <lineage>
        <taxon>Bacteria</taxon>
        <taxon>Pseudomonadati</taxon>
        <taxon>Pseudomonadota</taxon>
        <taxon>Gammaproteobacteria</taxon>
        <taxon>Alteromonadales</taxon>
        <taxon>Alteromonadaceae</taxon>
        <taxon>Halioxenophilus</taxon>
    </lineage>
</organism>
<comment type="function">
    <text evidence="5">Responsible for synthesis of pseudouridine from uracil-55 in the psi GC loop of transfer RNAs.</text>
</comment>
<keyword evidence="3 5" id="KW-0819">tRNA processing</keyword>
<proteinExistence type="inferred from homology"/>
<comment type="similarity">
    <text evidence="2 5">Belongs to the pseudouridine synthase TruB family. Type 1 subfamily.</text>
</comment>
<dbReference type="GO" id="GO:0031119">
    <property type="term" value="P:tRNA pseudouridine synthesis"/>
    <property type="evidence" value="ECO:0007669"/>
    <property type="project" value="UniProtKB-UniRule"/>
</dbReference>
<dbReference type="InterPro" id="IPR020103">
    <property type="entry name" value="PsdUridine_synth_cat_dom_sf"/>
</dbReference>
<feature type="domain" description="tRNA pseudouridylate synthase B C-terminal" evidence="8">
    <location>
        <begin position="185"/>
        <end position="244"/>
    </location>
</feature>
<dbReference type="InterPro" id="IPR015240">
    <property type="entry name" value="tRNA_sdUridine_synth_fam1_C"/>
</dbReference>
<protein>
    <recommendedName>
        <fullName evidence="5">tRNA pseudouridine synthase B</fullName>
        <ecNumber evidence="5">5.4.99.25</ecNumber>
    </recommendedName>
    <alternativeName>
        <fullName evidence="5">tRNA pseudouridine(55) synthase</fullName>
        <shortName evidence="5">Psi55 synthase</shortName>
    </alternativeName>
    <alternativeName>
        <fullName evidence="5">tRNA pseudouridylate synthase</fullName>
    </alternativeName>
    <alternativeName>
        <fullName evidence="5">tRNA-uridine isomerase</fullName>
    </alternativeName>
</protein>
<dbReference type="Gene3D" id="2.30.130.10">
    <property type="entry name" value="PUA domain"/>
    <property type="match status" value="1"/>
</dbReference>
<dbReference type="GO" id="GO:0003723">
    <property type="term" value="F:RNA binding"/>
    <property type="evidence" value="ECO:0007669"/>
    <property type="project" value="InterPro"/>
</dbReference>
<comment type="catalytic activity">
    <reaction evidence="1 5">
        <text>uridine(55) in tRNA = pseudouridine(55) in tRNA</text>
        <dbReference type="Rhea" id="RHEA:42532"/>
        <dbReference type="Rhea" id="RHEA-COMP:10101"/>
        <dbReference type="Rhea" id="RHEA-COMP:10102"/>
        <dbReference type="ChEBI" id="CHEBI:65314"/>
        <dbReference type="ChEBI" id="CHEBI:65315"/>
        <dbReference type="EC" id="5.4.99.25"/>
    </reaction>
</comment>
<feature type="domain" description="tRNA pseudouridine synthase II TruB subfamily 1 C-terminal" evidence="7">
    <location>
        <begin position="248"/>
        <end position="308"/>
    </location>
</feature>
<dbReference type="InterPro" id="IPR002501">
    <property type="entry name" value="PsdUridine_synth_N"/>
</dbReference>
<dbReference type="GO" id="GO:0160148">
    <property type="term" value="F:tRNA pseudouridine(55) synthase activity"/>
    <property type="evidence" value="ECO:0007669"/>
    <property type="project" value="UniProtKB-EC"/>
</dbReference>
<dbReference type="Gene3D" id="3.30.2350.10">
    <property type="entry name" value="Pseudouridine synthase"/>
    <property type="match status" value="1"/>
</dbReference>
<keyword evidence="10" id="KW-1185">Reference proteome</keyword>
<evidence type="ECO:0000313" key="9">
    <source>
        <dbReference type="EMBL" id="GAA4935227.1"/>
    </source>
</evidence>
<evidence type="ECO:0000256" key="3">
    <source>
        <dbReference type="ARBA" id="ARBA00022694"/>
    </source>
</evidence>